<keyword evidence="1" id="KW-0812">Transmembrane</keyword>
<evidence type="ECO:0000256" key="1">
    <source>
        <dbReference type="SAM" id="Phobius"/>
    </source>
</evidence>
<evidence type="ECO:0000313" key="3">
    <source>
        <dbReference type="EMBL" id="GEN59134.1"/>
    </source>
</evidence>
<dbReference type="Proteomes" id="UP000321635">
    <property type="component" value="Unassembled WGS sequence"/>
</dbReference>
<dbReference type="OrthoDB" id="9806984at2"/>
<feature type="domain" description="Mce/MlaD" evidence="2">
    <location>
        <begin position="43"/>
        <end position="140"/>
    </location>
</feature>
<dbReference type="STRING" id="1120919.GCA_000429165_01778"/>
<dbReference type="EMBL" id="BJYF01000005">
    <property type="protein sequence ID" value="GEN59134.1"/>
    <property type="molecule type" value="Genomic_DNA"/>
</dbReference>
<protein>
    <submittedName>
        <fullName evidence="3">Paraquat-inducible protein B</fullName>
    </submittedName>
</protein>
<dbReference type="PANTHER" id="PTHR33371">
    <property type="entry name" value="INTERMEMBRANE PHOSPHOLIPID TRANSPORT SYSTEM BINDING PROTEIN MLAD-RELATED"/>
    <property type="match status" value="1"/>
</dbReference>
<comment type="caution">
    <text evidence="3">The sequence shown here is derived from an EMBL/GenBank/DDBJ whole genome shotgun (WGS) entry which is preliminary data.</text>
</comment>
<name>A0A511X866_9PROT</name>
<dbReference type="InterPro" id="IPR052336">
    <property type="entry name" value="MlaD_Phospholipid_Transporter"/>
</dbReference>
<gene>
    <name evidence="3" type="ORF">ANI02nite_10180</name>
</gene>
<reference evidence="3 4" key="1">
    <citation type="submission" date="2019-07" db="EMBL/GenBank/DDBJ databases">
        <title>Whole genome shotgun sequence of Acetobacter nitrogenifigens NBRC 105050.</title>
        <authorList>
            <person name="Hosoyama A."/>
            <person name="Uohara A."/>
            <person name="Ohji S."/>
            <person name="Ichikawa N."/>
        </authorList>
    </citation>
    <scope>NUCLEOTIDE SEQUENCE [LARGE SCALE GENOMIC DNA]</scope>
    <source>
        <strain evidence="3 4">NBRC 105050</strain>
    </source>
</reference>
<keyword evidence="1" id="KW-1133">Transmembrane helix</keyword>
<keyword evidence="4" id="KW-1185">Reference proteome</keyword>
<dbReference type="AlphaFoldDB" id="A0A511X866"/>
<organism evidence="3 4">
    <name type="scientific">Acetobacter nitrogenifigens DSM 23921 = NBRC 105050</name>
    <dbReference type="NCBI Taxonomy" id="1120919"/>
    <lineage>
        <taxon>Bacteria</taxon>
        <taxon>Pseudomonadati</taxon>
        <taxon>Pseudomonadota</taxon>
        <taxon>Alphaproteobacteria</taxon>
        <taxon>Acetobacterales</taxon>
        <taxon>Acetobacteraceae</taxon>
        <taxon>Acetobacter</taxon>
    </lineage>
</organism>
<dbReference type="InterPro" id="IPR003399">
    <property type="entry name" value="Mce/MlaD"/>
</dbReference>
<proteinExistence type="predicted"/>
<evidence type="ECO:0000259" key="2">
    <source>
        <dbReference type="Pfam" id="PF02470"/>
    </source>
</evidence>
<dbReference type="Pfam" id="PF02470">
    <property type="entry name" value="MlaD"/>
    <property type="match status" value="1"/>
</dbReference>
<dbReference type="PANTHER" id="PTHR33371:SF4">
    <property type="entry name" value="INTERMEMBRANE PHOSPHOLIPID TRANSPORT SYSTEM BINDING PROTEIN MLAD"/>
    <property type="match status" value="1"/>
</dbReference>
<keyword evidence="1" id="KW-0472">Membrane</keyword>
<accession>A0A511X866</accession>
<dbReference type="RefSeq" id="WP_035376404.1">
    <property type="nucleotide sequence ID" value="NZ_AUBI01000005.1"/>
</dbReference>
<evidence type="ECO:0000313" key="4">
    <source>
        <dbReference type="Proteomes" id="UP000321635"/>
    </source>
</evidence>
<feature type="transmembrane region" description="Helical" evidence="1">
    <location>
        <begin position="12"/>
        <end position="32"/>
    </location>
</feature>
<sequence>MAKDAGIARQTVVGAFVIGGVALGLAALVLFGNMRLFSTNKRAVVVFQDSVSGLSVGAPVTFRGVRVGAVESIKLQYDQAGRVAYIPVVVTLDPKQIHVMDTSHAGGEPLQLKDVIAHGLRAEQNVQSFVTGSSNINLDFYPGSPEQLHPNVSNLPEIPTHLSAIQKIKETIGDLPLKELATNTNAAVISIRDLAEKLDTDIPPLVTGLRQTSDQSQKTLDAATQAITDLRDHLDVTLANVDHLLRSSDAEIQQRGADLHTTLASATRATDQARATLESVHGMLAPRGAERDNVDAALRDIAAAAASLRGFASDVERNPQLLLMGRRQ</sequence>